<name>A0A5K8A822_9BACT</name>
<evidence type="ECO:0000256" key="1">
    <source>
        <dbReference type="ARBA" id="ARBA00023122"/>
    </source>
</evidence>
<dbReference type="InterPro" id="IPR000644">
    <property type="entry name" value="CBS_dom"/>
</dbReference>
<keyword evidence="1 2" id="KW-0129">CBS domain</keyword>
<dbReference type="InterPro" id="IPR046342">
    <property type="entry name" value="CBS_dom_sf"/>
</dbReference>
<dbReference type="EMBL" id="AP021879">
    <property type="protein sequence ID" value="BBO88616.1"/>
    <property type="molecule type" value="Genomic_DNA"/>
</dbReference>
<keyword evidence="5" id="KW-1185">Reference proteome</keyword>
<dbReference type="PANTHER" id="PTHR43080:SF2">
    <property type="entry name" value="CBS DOMAIN-CONTAINING PROTEIN"/>
    <property type="match status" value="1"/>
</dbReference>
<sequence>MQARDVMTTHFSTLKVDDTIAEAVNRFRQASRDQGKKVFGMMVTDANEHLVGMLSMYDILLFVQPRHAGIWSELTDLDQAGMFEGLLGRVKHIQVGDLMTPDVVTITPDTHLMVIVDLMIKRHIRRLPVVEDEAVVGMVYISELFYHLLRQYLV</sequence>
<dbReference type="Proteomes" id="UP000422108">
    <property type="component" value="Chromosome"/>
</dbReference>
<dbReference type="PANTHER" id="PTHR43080">
    <property type="entry name" value="CBS DOMAIN-CONTAINING PROTEIN CBSX3, MITOCHONDRIAL"/>
    <property type="match status" value="1"/>
</dbReference>
<evidence type="ECO:0000259" key="3">
    <source>
        <dbReference type="PROSITE" id="PS51371"/>
    </source>
</evidence>
<dbReference type="InterPro" id="IPR051257">
    <property type="entry name" value="Diverse_CBS-Domain"/>
</dbReference>
<dbReference type="SUPFAM" id="SSF54631">
    <property type="entry name" value="CBS-domain pair"/>
    <property type="match status" value="1"/>
</dbReference>
<accession>A0A5K8A822</accession>
<dbReference type="Gene3D" id="3.10.580.10">
    <property type="entry name" value="CBS-domain"/>
    <property type="match status" value="1"/>
</dbReference>
<organism evidence="4 5">
    <name type="scientific">Desulfosarcina ovata subsp. ovata</name>
    <dbReference type="NCBI Taxonomy" id="2752305"/>
    <lineage>
        <taxon>Bacteria</taxon>
        <taxon>Pseudomonadati</taxon>
        <taxon>Thermodesulfobacteriota</taxon>
        <taxon>Desulfobacteria</taxon>
        <taxon>Desulfobacterales</taxon>
        <taxon>Desulfosarcinaceae</taxon>
        <taxon>Desulfosarcina</taxon>
    </lineage>
</organism>
<dbReference type="SMART" id="SM00116">
    <property type="entry name" value="CBS"/>
    <property type="match status" value="2"/>
</dbReference>
<reference evidence="4 5" key="1">
    <citation type="submission" date="2019-11" db="EMBL/GenBank/DDBJ databases">
        <title>Comparative genomics of hydrocarbon-degrading Desulfosarcina strains.</title>
        <authorList>
            <person name="Watanabe M."/>
            <person name="Kojima H."/>
            <person name="Fukui M."/>
        </authorList>
    </citation>
    <scope>NUCLEOTIDE SEQUENCE [LARGE SCALE GENOMIC DNA]</scope>
    <source>
        <strain evidence="5">oXyS1</strain>
    </source>
</reference>
<evidence type="ECO:0000313" key="4">
    <source>
        <dbReference type="EMBL" id="BBO88616.1"/>
    </source>
</evidence>
<dbReference type="Pfam" id="PF00571">
    <property type="entry name" value="CBS"/>
    <property type="match status" value="2"/>
</dbReference>
<evidence type="ECO:0000313" key="5">
    <source>
        <dbReference type="Proteomes" id="UP000422108"/>
    </source>
</evidence>
<feature type="domain" description="CBS" evidence="3">
    <location>
        <begin position="7"/>
        <end position="69"/>
    </location>
</feature>
<dbReference type="RefSeq" id="WP_231716970.1">
    <property type="nucleotide sequence ID" value="NZ_AP021879.1"/>
</dbReference>
<dbReference type="AlphaFoldDB" id="A0A5K8A822"/>
<protein>
    <submittedName>
        <fullName evidence="4">CBS domain-containing protein</fullName>
    </submittedName>
</protein>
<proteinExistence type="predicted"/>
<dbReference type="PROSITE" id="PS51371">
    <property type="entry name" value="CBS"/>
    <property type="match status" value="2"/>
</dbReference>
<evidence type="ECO:0000256" key="2">
    <source>
        <dbReference type="PROSITE-ProRule" id="PRU00703"/>
    </source>
</evidence>
<gene>
    <name evidence="4" type="ORF">DSCOOX_17960</name>
</gene>
<feature type="domain" description="CBS" evidence="3">
    <location>
        <begin position="99"/>
        <end position="154"/>
    </location>
</feature>